<dbReference type="Pfam" id="PF20131">
    <property type="entry name" value="MC3"/>
    <property type="match status" value="1"/>
</dbReference>
<dbReference type="RefSeq" id="WP_202778417.1">
    <property type="nucleotide sequence ID" value="NZ_CP065425.1"/>
</dbReference>
<evidence type="ECO:0000313" key="1">
    <source>
        <dbReference type="EMBL" id="QQZ09408.1"/>
    </source>
</evidence>
<dbReference type="Proteomes" id="UP000595691">
    <property type="component" value="Chromosome"/>
</dbReference>
<organism evidence="1 2">
    <name type="scientific">Heyndrickxia vini</name>
    <dbReference type="NCBI Taxonomy" id="1476025"/>
    <lineage>
        <taxon>Bacteria</taxon>
        <taxon>Bacillati</taxon>
        <taxon>Bacillota</taxon>
        <taxon>Bacilli</taxon>
        <taxon>Bacillales</taxon>
        <taxon>Bacillaceae</taxon>
        <taxon>Heyndrickxia</taxon>
    </lineage>
</organism>
<gene>
    <name evidence="1" type="ORF">I5776_21055</name>
</gene>
<sequence length="154" mass="17740">MSMMTPKNLYNNEMIGAIAIYSVLFHLQTISVAKSMLIFPFISHQGTLDFLKNNNTTLRSLEEFIIKKPDFFSNYNDRYYSLLTLSVNSIILLKEIELIRIENSEISINPEKKLAINKEAYGLRAFNISIAGKKLSEILNDNDKNLYLQLKVKL</sequence>
<proteinExistence type="predicted"/>
<accession>A0ABX7E0Z5</accession>
<evidence type="ECO:0000313" key="2">
    <source>
        <dbReference type="Proteomes" id="UP000595691"/>
    </source>
</evidence>
<keyword evidence="2" id="KW-1185">Reference proteome</keyword>
<dbReference type="EMBL" id="CP065425">
    <property type="protein sequence ID" value="QQZ09408.1"/>
    <property type="molecule type" value="Genomic_DNA"/>
</dbReference>
<name>A0ABX7E0Z5_9BACI</name>
<protein>
    <submittedName>
        <fullName evidence="1">Uncharacterized protein</fullName>
    </submittedName>
</protein>
<dbReference type="InterPro" id="IPR045390">
    <property type="entry name" value="ABC-3C_MC3"/>
</dbReference>
<reference evidence="1 2" key="1">
    <citation type="submission" date="2020-11" db="EMBL/GenBank/DDBJ databases">
        <title>Taxonomic evaluation of the Bacillus sporothermodurans group of bacteria based on whole genome sequences.</title>
        <authorList>
            <person name="Fiedler G."/>
            <person name="Herbstmann A.-D."/>
            <person name="Doll E."/>
            <person name="Wenning M."/>
            <person name="Brinks E."/>
            <person name="Kabisch J."/>
            <person name="Breitenwieser F."/>
            <person name="Lappann M."/>
            <person name="Boehnlein C."/>
            <person name="Franz C."/>
        </authorList>
    </citation>
    <scope>NUCLEOTIDE SEQUENCE [LARGE SCALE GENOMIC DNA]</scope>
    <source>
        <strain evidence="1 2">JCM 19841</strain>
    </source>
</reference>